<evidence type="ECO:0000313" key="2">
    <source>
        <dbReference type="Proteomes" id="UP001174136"/>
    </source>
</evidence>
<dbReference type="AlphaFoldDB" id="A0AA47MQN3"/>
<dbReference type="PANTHER" id="PTHR45913">
    <property type="entry name" value="EPM2A-INTERACTING PROTEIN 1"/>
    <property type="match status" value="1"/>
</dbReference>
<keyword evidence="2" id="KW-1185">Reference proteome</keyword>
<dbReference type="Proteomes" id="UP001174136">
    <property type="component" value="Unassembled WGS sequence"/>
</dbReference>
<organism evidence="1 2">
    <name type="scientific">Merluccius polli</name>
    <name type="common">Benguela hake</name>
    <name type="synonym">Merluccius cadenati</name>
    <dbReference type="NCBI Taxonomy" id="89951"/>
    <lineage>
        <taxon>Eukaryota</taxon>
        <taxon>Metazoa</taxon>
        <taxon>Chordata</taxon>
        <taxon>Craniata</taxon>
        <taxon>Vertebrata</taxon>
        <taxon>Euteleostomi</taxon>
        <taxon>Actinopterygii</taxon>
        <taxon>Neopterygii</taxon>
        <taxon>Teleostei</taxon>
        <taxon>Neoteleostei</taxon>
        <taxon>Acanthomorphata</taxon>
        <taxon>Zeiogadaria</taxon>
        <taxon>Gadariae</taxon>
        <taxon>Gadiformes</taxon>
        <taxon>Gadoidei</taxon>
        <taxon>Merlucciidae</taxon>
        <taxon>Merluccius</taxon>
    </lineage>
</organism>
<reference evidence="1" key="1">
    <citation type="journal article" date="2023" name="Front. Mar. Sci.">
        <title>A new Merluccius polli reference genome to investigate the effects of global change in West African waters.</title>
        <authorList>
            <person name="Mateo J.L."/>
            <person name="Blanco-Fernandez C."/>
            <person name="Garcia-Vazquez E."/>
            <person name="Machado-Schiaffino G."/>
        </authorList>
    </citation>
    <scope>NUCLEOTIDE SEQUENCE</scope>
    <source>
        <strain evidence="1">C29</strain>
        <tissue evidence="1">Fin</tissue>
    </source>
</reference>
<comment type="caution">
    <text evidence="1">The sequence shown here is derived from an EMBL/GenBank/DDBJ whole genome shotgun (WGS) entry which is preliminary data.</text>
</comment>
<protein>
    <submittedName>
        <fullName evidence="1">General transcription factor II-I repeat domain-containing protein 2A</fullName>
    </submittedName>
</protein>
<accession>A0AA47MQN3</accession>
<proteinExistence type="predicted"/>
<evidence type="ECO:0000313" key="1">
    <source>
        <dbReference type="EMBL" id="KAK0144405.1"/>
    </source>
</evidence>
<dbReference type="EMBL" id="JAOPHQ010003136">
    <property type="protein sequence ID" value="KAK0144405.1"/>
    <property type="molecule type" value="Genomic_DNA"/>
</dbReference>
<sequence length="107" mass="12227">MFATPFNVQPSDVPDNLQMEIIELQNNNELKAKYNNLSLLDFYKLYVRAEDFPILRRHALKFASLFGTTYRCPVLFKTDSCKDSLPLKTDRLKLGKPALSSIIITAS</sequence>
<dbReference type="PANTHER" id="PTHR45913:SF9">
    <property type="entry name" value="GENERAL TRANSCRIPTION FACTOR II-I REPEAT DOMAIN-CONTAINING PROTEIN 2-LIKE-RELATED"/>
    <property type="match status" value="1"/>
</dbReference>
<name>A0AA47MQN3_MERPO</name>
<gene>
    <name evidence="1" type="ORF">N1851_017225</name>
</gene>